<sequence length="94" mass="10338">MQFRAGSVILHGMWNDPYLETCCRSALHRLYLAGACGRPCGLMDGPCLERLERMGLAERTAQSRFVATDAGLARHAQEVLRHQGKPAPTSSPRS</sequence>
<reference evidence="1 2" key="1">
    <citation type="submission" date="2020-08" db="EMBL/GenBank/DDBJ databases">
        <title>Genomic Encyclopedia of Type Strains, Phase IV (KMG-IV): sequencing the most valuable type-strain genomes for metagenomic binning, comparative biology and taxonomic classification.</title>
        <authorList>
            <person name="Goeker M."/>
        </authorList>
    </citation>
    <scope>NUCLEOTIDE SEQUENCE [LARGE SCALE GENOMIC DNA]</scope>
    <source>
        <strain evidence="1 2">DSM 4491</strain>
    </source>
</reference>
<proteinExistence type="predicted"/>
<keyword evidence="2" id="KW-1185">Reference proteome</keyword>
<dbReference type="AlphaFoldDB" id="A0A841QD46"/>
<dbReference type="EMBL" id="JACHIE010000001">
    <property type="protein sequence ID" value="MBB6456047.1"/>
    <property type="molecule type" value="Genomic_DNA"/>
</dbReference>
<evidence type="ECO:0000313" key="2">
    <source>
        <dbReference type="Proteomes" id="UP000578000"/>
    </source>
</evidence>
<dbReference type="Proteomes" id="UP000578000">
    <property type="component" value="Unassembled WGS sequence"/>
</dbReference>
<organism evidence="1 2">
    <name type="scientific">Acetobacter lovaniensis</name>
    <dbReference type="NCBI Taxonomy" id="104100"/>
    <lineage>
        <taxon>Bacteria</taxon>
        <taxon>Pseudomonadati</taxon>
        <taxon>Pseudomonadota</taxon>
        <taxon>Alphaproteobacteria</taxon>
        <taxon>Acetobacterales</taxon>
        <taxon>Acetobacteraceae</taxon>
        <taxon>Acetobacter</taxon>
    </lineage>
</organism>
<evidence type="ECO:0000313" key="1">
    <source>
        <dbReference type="EMBL" id="MBB6456047.1"/>
    </source>
</evidence>
<name>A0A841QD46_9PROT</name>
<gene>
    <name evidence="1" type="ORF">HNR55_000608</name>
</gene>
<protein>
    <submittedName>
        <fullName evidence="1">Uncharacterized protein</fullName>
    </submittedName>
</protein>
<accession>A0A841QD46</accession>
<comment type="caution">
    <text evidence="1">The sequence shown here is derived from an EMBL/GenBank/DDBJ whole genome shotgun (WGS) entry which is preliminary data.</text>
</comment>